<protein>
    <submittedName>
        <fullName evidence="1">Uncharacterized protein</fullName>
    </submittedName>
</protein>
<evidence type="ECO:0000313" key="1">
    <source>
        <dbReference type="EMBL" id="TBU32450.1"/>
    </source>
</evidence>
<accession>A0A4Q9MWM9</accession>
<gene>
    <name evidence="1" type="ORF">BD311DRAFT_715141</name>
</gene>
<dbReference type="EMBL" id="ML143395">
    <property type="protein sequence ID" value="TBU32450.1"/>
    <property type="molecule type" value="Genomic_DNA"/>
</dbReference>
<proteinExistence type="predicted"/>
<dbReference type="AlphaFoldDB" id="A0A4Q9MWM9"/>
<reference evidence="1" key="1">
    <citation type="submission" date="2019-01" db="EMBL/GenBank/DDBJ databases">
        <title>Draft genome sequences of three monokaryotic isolates of the white-rot basidiomycete fungus Dichomitus squalens.</title>
        <authorList>
            <consortium name="DOE Joint Genome Institute"/>
            <person name="Lopez S.C."/>
            <person name="Andreopoulos B."/>
            <person name="Pangilinan J."/>
            <person name="Lipzen A."/>
            <person name="Riley R."/>
            <person name="Ahrendt S."/>
            <person name="Ng V."/>
            <person name="Barry K."/>
            <person name="Daum C."/>
            <person name="Grigoriev I.V."/>
            <person name="Hilden K.S."/>
            <person name="Makela M.R."/>
            <person name="de Vries R.P."/>
        </authorList>
    </citation>
    <scope>NUCLEOTIDE SEQUENCE [LARGE SCALE GENOMIC DNA]</scope>
    <source>
        <strain evidence="1">OM18370.1</strain>
    </source>
</reference>
<name>A0A4Q9MWM9_9APHY</name>
<organism evidence="1">
    <name type="scientific">Dichomitus squalens</name>
    <dbReference type="NCBI Taxonomy" id="114155"/>
    <lineage>
        <taxon>Eukaryota</taxon>
        <taxon>Fungi</taxon>
        <taxon>Dikarya</taxon>
        <taxon>Basidiomycota</taxon>
        <taxon>Agaricomycotina</taxon>
        <taxon>Agaricomycetes</taxon>
        <taxon>Polyporales</taxon>
        <taxon>Polyporaceae</taxon>
        <taxon>Dichomitus</taxon>
    </lineage>
</organism>
<sequence>MSPTREARCDALSSYCPAGTPLVPCHIRAIDLTPFVGSSSIVFPLLPLICHDTPRPVICPSADFLVSFPNFPSPHVCVSPGFGRASADRSTFTHPVAREMPGVSSPFAMQINLDVLLPRASAVRDSIDTSGNTCLERTQCTARLPTRRVPKPHPTQMGKFDAELFKRGGAT</sequence>
<dbReference type="Proteomes" id="UP000292957">
    <property type="component" value="Unassembled WGS sequence"/>
</dbReference>